<dbReference type="SUPFAM" id="SSF56935">
    <property type="entry name" value="Porins"/>
    <property type="match status" value="1"/>
</dbReference>
<comment type="caution">
    <text evidence="3">The sequence shown here is derived from an EMBL/GenBank/DDBJ whole genome shotgun (WGS) entry which is preliminary data.</text>
</comment>
<dbReference type="AlphaFoldDB" id="A0A124JV09"/>
<dbReference type="OrthoDB" id="7416805at2"/>
<keyword evidence="4" id="KW-1185">Reference proteome</keyword>
<evidence type="ECO:0000256" key="1">
    <source>
        <dbReference type="SAM" id="MobiDB-lite"/>
    </source>
</evidence>
<evidence type="ECO:0000313" key="4">
    <source>
        <dbReference type="Proteomes" id="UP000058012"/>
    </source>
</evidence>
<gene>
    <name evidence="3" type="ORF">AQZ52_09145</name>
</gene>
<feature type="region of interest" description="Disordered" evidence="1">
    <location>
        <begin position="29"/>
        <end position="64"/>
    </location>
</feature>
<evidence type="ECO:0008006" key="5">
    <source>
        <dbReference type="Google" id="ProtNLM"/>
    </source>
</evidence>
<name>A0A124JV09_9SPHN</name>
<dbReference type="STRING" id="1117702.AQZ52_09145"/>
<evidence type="ECO:0000313" key="3">
    <source>
        <dbReference type="EMBL" id="KUR71750.1"/>
    </source>
</evidence>
<protein>
    <recommendedName>
        <fullName evidence="5">Preprotein translocase subunit YajC</fullName>
    </recommendedName>
</protein>
<evidence type="ECO:0000256" key="2">
    <source>
        <dbReference type="SAM" id="SignalP"/>
    </source>
</evidence>
<dbReference type="EMBL" id="LLZS01000006">
    <property type="protein sequence ID" value="KUR71750.1"/>
    <property type="molecule type" value="Genomic_DNA"/>
</dbReference>
<proteinExistence type="predicted"/>
<organism evidence="3 4">
    <name type="scientific">Novosphingobium fuchskuhlense</name>
    <dbReference type="NCBI Taxonomy" id="1117702"/>
    <lineage>
        <taxon>Bacteria</taxon>
        <taxon>Pseudomonadati</taxon>
        <taxon>Pseudomonadota</taxon>
        <taxon>Alphaproteobacteria</taxon>
        <taxon>Sphingomonadales</taxon>
        <taxon>Sphingomonadaceae</taxon>
        <taxon>Novosphingobium</taxon>
    </lineage>
</organism>
<keyword evidence="2" id="KW-0732">Signal</keyword>
<feature type="chain" id="PRO_5007174852" description="Preprotein translocase subunit YajC" evidence="2">
    <location>
        <begin position="26"/>
        <end position="583"/>
    </location>
</feature>
<sequence length="583" mass="60702">MARISTHVFIATVLAAGLLAGEARAQTLPYGDPGDSEGVSGGSSAAPGISDARGERSSGSASGTGRVKIQPYIELSQSVLARLEPVHEVLTYSSIAAGVDMSLAGRRTEGAVSVRYERRFAESGNIRSNDTISGLARVRHDLIPRRLTIEAGGLATRTRFDANGAANIGSSVETGDQVAQVYSVYAGPAFSTQTGDVAVKGSYLVGYTKVNTPRLAVTGLPAGQPQSQPQPQGDIFNHSVAQAAQLSAGIAPGTVLPIGLTASAGFNQEDIQNLDQRVRELRAGVQATLPLNSELALIGDVGWQDVKVSSRDAVRGPGGVPVVGSDGRYVTDKSKPRQIAYDVTGMTWDVGVMWRPSRRTSLSAFVGRRYDSMTYYGSLSYTPNARNALKVDVFDAVSGFGSTVGNAVRGLPTDFSTDRNPFSGDISGCAAGAQGGGCVNGALGSIASAAFRTRGVSASWSHVAGRITMGLGAGYLRRKFIGARGTVLAAANGRTDETIYVNGQISGPIDRLTAFTIGVYDSWYKSGVSDLGDVNAAGVNAGLSRQITRRLVGSAAVGLDALNRKVLADELVATGQVALRYNF</sequence>
<dbReference type="Proteomes" id="UP000058012">
    <property type="component" value="Unassembled WGS sequence"/>
</dbReference>
<accession>A0A124JV09</accession>
<feature type="signal peptide" evidence="2">
    <location>
        <begin position="1"/>
        <end position="25"/>
    </location>
</feature>
<dbReference type="RefSeq" id="WP_067908752.1">
    <property type="nucleotide sequence ID" value="NZ_KQ954244.1"/>
</dbReference>
<reference evidence="3 4" key="1">
    <citation type="submission" date="2015-10" db="EMBL/GenBank/DDBJ databases">
        <title>Draft genome sequence of Novosphingobium fuchskuhlense DSM 25065 isolated from a surface water sample of the southwest basin of Lake Grosse Fuchskuhle.</title>
        <authorList>
            <person name="Ruckert C."/>
            <person name="Winkler A."/>
            <person name="Glaeser J."/>
            <person name="Grossart H.-P."/>
            <person name="Kalinowski J."/>
            <person name="Glaeser S."/>
        </authorList>
    </citation>
    <scope>NUCLEOTIDE SEQUENCE [LARGE SCALE GENOMIC DNA]</scope>
    <source>
        <strain evidence="3 4">FNE08-7</strain>
    </source>
</reference>